<organism evidence="2 3">
    <name type="scientific">Megalurothrips usitatus</name>
    <name type="common">bean blossom thrips</name>
    <dbReference type="NCBI Taxonomy" id="439358"/>
    <lineage>
        <taxon>Eukaryota</taxon>
        <taxon>Metazoa</taxon>
        <taxon>Ecdysozoa</taxon>
        <taxon>Arthropoda</taxon>
        <taxon>Hexapoda</taxon>
        <taxon>Insecta</taxon>
        <taxon>Pterygota</taxon>
        <taxon>Neoptera</taxon>
        <taxon>Paraneoptera</taxon>
        <taxon>Thysanoptera</taxon>
        <taxon>Terebrantia</taxon>
        <taxon>Thripoidea</taxon>
        <taxon>Thripidae</taxon>
        <taxon>Megalurothrips</taxon>
    </lineage>
</organism>
<evidence type="ECO:0000313" key="3">
    <source>
        <dbReference type="Proteomes" id="UP001075354"/>
    </source>
</evidence>
<evidence type="ECO:0000256" key="1">
    <source>
        <dbReference type="SAM" id="Phobius"/>
    </source>
</evidence>
<sequence length="178" mass="20304">MSDPEHPTCVPENALYLVWGQVRVVGCVVHFAVAVYRWMRTHGHLQALRDPNVAHVVRMVTAIPRARVEDIPLAFRAVRRIAEARQCYAAVYPVLAYVWREWVCRVGGRVLSVFGHYHTNNNSCEVHHNAMQTMANLIKEAKHKGHKPLTWAPGHQYRCPESKVSDIAVYKSEDAAWT</sequence>
<evidence type="ECO:0000313" key="2">
    <source>
        <dbReference type="EMBL" id="KAJ1518891.1"/>
    </source>
</evidence>
<keyword evidence="1" id="KW-0472">Membrane</keyword>
<dbReference type="Proteomes" id="UP001075354">
    <property type="component" value="Unassembled WGS sequence"/>
</dbReference>
<reference evidence="2" key="1">
    <citation type="submission" date="2022-12" db="EMBL/GenBank/DDBJ databases">
        <title>Chromosome-level genome assembly of the bean flower thrips Megalurothrips usitatus.</title>
        <authorList>
            <person name="Ma L."/>
            <person name="Liu Q."/>
            <person name="Li H."/>
            <person name="Cai W."/>
        </authorList>
    </citation>
    <scope>NUCLEOTIDE SEQUENCE</scope>
    <source>
        <strain evidence="2">Cailab_2022a</strain>
    </source>
</reference>
<keyword evidence="1" id="KW-0812">Transmembrane</keyword>
<name>A0AAV7WZT4_9NEOP</name>
<gene>
    <name evidence="2" type="ORF">ONE63_011504</name>
</gene>
<proteinExistence type="predicted"/>
<keyword evidence="1" id="KW-1133">Transmembrane helix</keyword>
<protein>
    <submittedName>
        <fullName evidence="2">Uncharacterized protein</fullName>
    </submittedName>
</protein>
<dbReference type="EMBL" id="JAPTSV010000844">
    <property type="protein sequence ID" value="KAJ1518891.1"/>
    <property type="molecule type" value="Genomic_DNA"/>
</dbReference>
<dbReference type="AlphaFoldDB" id="A0AAV7WZT4"/>
<accession>A0AAV7WZT4</accession>
<feature type="transmembrane region" description="Helical" evidence="1">
    <location>
        <begin position="20"/>
        <end position="39"/>
    </location>
</feature>
<keyword evidence="3" id="KW-1185">Reference proteome</keyword>
<comment type="caution">
    <text evidence="2">The sequence shown here is derived from an EMBL/GenBank/DDBJ whole genome shotgun (WGS) entry which is preliminary data.</text>
</comment>